<keyword evidence="1" id="KW-0472">Membrane</keyword>
<evidence type="ECO:0000313" key="3">
    <source>
        <dbReference type="Proteomes" id="UP000785679"/>
    </source>
</evidence>
<dbReference type="AlphaFoldDB" id="A0A8J8NNR3"/>
<dbReference type="EMBL" id="RRYP01009978">
    <property type="protein sequence ID" value="TNV78702.1"/>
    <property type="molecule type" value="Genomic_DNA"/>
</dbReference>
<evidence type="ECO:0000313" key="2">
    <source>
        <dbReference type="EMBL" id="TNV78702.1"/>
    </source>
</evidence>
<dbReference type="Proteomes" id="UP000785679">
    <property type="component" value="Unassembled WGS sequence"/>
</dbReference>
<feature type="transmembrane region" description="Helical" evidence="1">
    <location>
        <begin position="12"/>
        <end position="30"/>
    </location>
</feature>
<gene>
    <name evidence="2" type="ORF">FGO68_gene7047</name>
</gene>
<keyword evidence="1" id="KW-1133">Transmembrane helix</keyword>
<protein>
    <submittedName>
        <fullName evidence="2">Uncharacterized protein</fullName>
    </submittedName>
</protein>
<comment type="caution">
    <text evidence="2">The sequence shown here is derived from an EMBL/GenBank/DDBJ whole genome shotgun (WGS) entry which is preliminary data.</text>
</comment>
<sequence length="109" mass="12618">MYYQSDDIFNEQVIIFTIVTKGNLVHLIAFSERLIAFSQFDYYQAILILFFGSQTIAMSDTFYTSNIFIFSASSQITQSLYSTMPLQRPRQLFKSVFYLINSSIFALAD</sequence>
<accession>A0A8J8NNR3</accession>
<keyword evidence="3" id="KW-1185">Reference proteome</keyword>
<keyword evidence="1" id="KW-0812">Transmembrane</keyword>
<organism evidence="2 3">
    <name type="scientific">Halteria grandinella</name>
    <dbReference type="NCBI Taxonomy" id="5974"/>
    <lineage>
        <taxon>Eukaryota</taxon>
        <taxon>Sar</taxon>
        <taxon>Alveolata</taxon>
        <taxon>Ciliophora</taxon>
        <taxon>Intramacronucleata</taxon>
        <taxon>Spirotrichea</taxon>
        <taxon>Stichotrichia</taxon>
        <taxon>Sporadotrichida</taxon>
        <taxon>Halteriidae</taxon>
        <taxon>Halteria</taxon>
    </lineage>
</organism>
<proteinExistence type="predicted"/>
<reference evidence="2" key="1">
    <citation type="submission" date="2019-06" db="EMBL/GenBank/DDBJ databases">
        <authorList>
            <person name="Zheng W."/>
        </authorList>
    </citation>
    <scope>NUCLEOTIDE SEQUENCE</scope>
    <source>
        <strain evidence="2">QDHG01</strain>
    </source>
</reference>
<feature type="transmembrane region" description="Helical" evidence="1">
    <location>
        <begin position="42"/>
        <end position="70"/>
    </location>
</feature>
<name>A0A8J8NNR3_HALGN</name>
<evidence type="ECO:0000256" key="1">
    <source>
        <dbReference type="SAM" id="Phobius"/>
    </source>
</evidence>